<dbReference type="PhylomeDB" id="A0A0G4FBM7"/>
<organism evidence="2 3">
    <name type="scientific">Vitrella brassicaformis (strain CCMP3155)</name>
    <dbReference type="NCBI Taxonomy" id="1169540"/>
    <lineage>
        <taxon>Eukaryota</taxon>
        <taxon>Sar</taxon>
        <taxon>Alveolata</taxon>
        <taxon>Colpodellida</taxon>
        <taxon>Vitrellaceae</taxon>
        <taxon>Vitrella</taxon>
    </lineage>
</organism>
<dbReference type="AlphaFoldDB" id="A0A0G4FBM7"/>
<feature type="compositionally biased region" description="Basic and acidic residues" evidence="1">
    <location>
        <begin position="35"/>
        <end position="46"/>
    </location>
</feature>
<dbReference type="EMBL" id="CDMY01000404">
    <property type="protein sequence ID" value="CEM10280.1"/>
    <property type="molecule type" value="Genomic_DNA"/>
</dbReference>
<reference evidence="2 3" key="1">
    <citation type="submission" date="2014-11" db="EMBL/GenBank/DDBJ databases">
        <authorList>
            <person name="Zhu J."/>
            <person name="Qi W."/>
            <person name="Song R."/>
        </authorList>
    </citation>
    <scope>NUCLEOTIDE SEQUENCE [LARGE SCALE GENOMIC DNA]</scope>
</reference>
<dbReference type="VEuPathDB" id="CryptoDB:Vbra_14949"/>
<evidence type="ECO:0000313" key="3">
    <source>
        <dbReference type="Proteomes" id="UP000041254"/>
    </source>
</evidence>
<keyword evidence="3" id="KW-1185">Reference proteome</keyword>
<protein>
    <submittedName>
        <fullName evidence="2">Uncharacterized protein</fullName>
    </submittedName>
</protein>
<evidence type="ECO:0000256" key="1">
    <source>
        <dbReference type="SAM" id="MobiDB-lite"/>
    </source>
</evidence>
<sequence length="615" mass="67473">MEGGGRQRKRTRHSEDAPAAASSSSAGGGVESDEERQRREERERNLRQQITDTEGLLSYMMAFLPVNLMVQLAKSIWQHAAPDLSDVTISSATREERSFWQHVHLAFVTQLAARLTRLTTITLRYPDGFRLWCFDVFVAIIEGHTAGRRAANLTGGTLHIIAVKRGVRLIGTARQTVARTHPSLPAPLDPPPTLHALTTIAGLRDDHEELAERGWLVPSLAVVRQEGWDADRLSQLISSSRSLWCVDGTFVGEEWADVFEDIPATPAGQQGGPLAQLEEIGTILVEGDDLAGLNRLQEALVARGCRRSLKQLHVEFGAARIDRHTLPSLLALDRLVGTCWRLDAELILEVTTTSRFDFDLSMFYDTDFPTRPSPSLKTMLQQLARQAQWVKYILSQQDLIDNLGSPSQSAIDIVSSLSFRQAYAVAAGYAPGFDPPANTPSPHPAIITHMQPLPKFSEVLTFLCVQSKLRGAAARLFATKMPRKIERVVIGYLSSGEEKVGVLTALGSEREVGTVEMRQVDVDQLVGAADGLPTIRELEFTLTLPNGVEDAGSFVRTRLSSVISHIRGLRRVRLEVAATTADQRASVETSVAFAMPEAGYCVWWVIHSGGAVGPS</sequence>
<gene>
    <name evidence="2" type="ORF">Vbra_14949</name>
</gene>
<dbReference type="Proteomes" id="UP000041254">
    <property type="component" value="Unassembled WGS sequence"/>
</dbReference>
<feature type="compositionally biased region" description="Basic residues" evidence="1">
    <location>
        <begin position="1"/>
        <end position="12"/>
    </location>
</feature>
<name>A0A0G4FBM7_VITBC</name>
<dbReference type="InParanoid" id="A0A0G4FBM7"/>
<evidence type="ECO:0000313" key="2">
    <source>
        <dbReference type="EMBL" id="CEM10280.1"/>
    </source>
</evidence>
<feature type="region of interest" description="Disordered" evidence="1">
    <location>
        <begin position="1"/>
        <end position="47"/>
    </location>
</feature>
<proteinExistence type="predicted"/>
<accession>A0A0G4FBM7</accession>